<accession>A0A3A4RER1</accession>
<dbReference type="Gene3D" id="3.40.630.190">
    <property type="entry name" value="LCP protein"/>
    <property type="match status" value="1"/>
</dbReference>
<dbReference type="PROSITE" id="PS51257">
    <property type="entry name" value="PROKAR_LIPOPROTEIN"/>
    <property type="match status" value="1"/>
</dbReference>
<sequence length="315" mass="34853">MHRLFPVIILVVLLLTACGSTAAPTREVHGLPFIIITPQGLVSPTPTPFQPALATPFPTISAETYATPLPPLIIPTEMVALPTPTLPNIPYPTVIPPPANIGEYADVITFLLIGSDKRPGSSYRTDTMVIAILRPKDDQVSLISIPRDLWVYIPDWEMQRVNTAYMHGEITGYPGGGPQLLKDTIEYNLGLHIDHTAMVEFDGFRQIVDTLGGIDVPVACPYTDWRLISPELDPENEDNWFLYTAGPGLMHMNGDLALWYARSRSKSNDFDRGRRQQEVLRAIYSRALSGDTLTKIPQLYNDLNTLVATANIFCG</sequence>
<dbReference type="PANTHER" id="PTHR33392:SF6">
    <property type="entry name" value="POLYISOPRENYL-TEICHOIC ACID--PEPTIDOGLYCAN TEICHOIC ACID TRANSFERASE TAGU"/>
    <property type="match status" value="1"/>
</dbReference>
<dbReference type="PANTHER" id="PTHR33392">
    <property type="entry name" value="POLYISOPRENYL-TEICHOIC ACID--PEPTIDOGLYCAN TEICHOIC ACID TRANSFERASE TAGU"/>
    <property type="match status" value="1"/>
</dbReference>
<comment type="similarity">
    <text evidence="1">Belongs to the LytR/CpsA/Psr (LCP) family.</text>
</comment>
<keyword evidence="2" id="KW-0732">Signal</keyword>
<feature type="signal peptide" evidence="2">
    <location>
        <begin position="1"/>
        <end position="22"/>
    </location>
</feature>
<dbReference type="Proteomes" id="UP000266426">
    <property type="component" value="Unassembled WGS sequence"/>
</dbReference>
<dbReference type="InterPro" id="IPR004474">
    <property type="entry name" value="LytR_CpsA_psr"/>
</dbReference>
<gene>
    <name evidence="4" type="ORF">C4541_02075</name>
</gene>
<evidence type="ECO:0000313" key="4">
    <source>
        <dbReference type="EMBL" id="RJP61310.1"/>
    </source>
</evidence>
<dbReference type="InterPro" id="IPR050922">
    <property type="entry name" value="LytR/CpsA/Psr_CW_biosynth"/>
</dbReference>
<evidence type="ECO:0000256" key="1">
    <source>
        <dbReference type="ARBA" id="ARBA00006068"/>
    </source>
</evidence>
<name>A0A3A4RER1_9BACT</name>
<dbReference type="AlphaFoldDB" id="A0A3A4RER1"/>
<comment type="caution">
    <text evidence="4">The sequence shown here is derived from an EMBL/GenBank/DDBJ whole genome shotgun (WGS) entry which is preliminary data.</text>
</comment>
<feature type="domain" description="Cell envelope-related transcriptional attenuator" evidence="3">
    <location>
        <begin position="124"/>
        <end position="287"/>
    </location>
</feature>
<protein>
    <submittedName>
        <fullName evidence="4">LytR family transcriptional regulator</fullName>
    </submittedName>
</protein>
<evidence type="ECO:0000313" key="5">
    <source>
        <dbReference type="Proteomes" id="UP000266426"/>
    </source>
</evidence>
<reference evidence="4 5" key="1">
    <citation type="journal article" date="2017" name="ISME J.">
        <title>Energy and carbon metabolisms in a deep terrestrial subsurface fluid microbial community.</title>
        <authorList>
            <person name="Momper L."/>
            <person name="Jungbluth S.P."/>
            <person name="Lee M.D."/>
            <person name="Amend J.P."/>
        </authorList>
    </citation>
    <scope>NUCLEOTIDE SEQUENCE [LARGE SCALE GENOMIC DNA]</scope>
    <source>
        <strain evidence="4">SURF_26</strain>
    </source>
</reference>
<evidence type="ECO:0000259" key="3">
    <source>
        <dbReference type="Pfam" id="PF03816"/>
    </source>
</evidence>
<proteinExistence type="inferred from homology"/>
<dbReference type="Pfam" id="PF03816">
    <property type="entry name" value="LytR_cpsA_psr"/>
    <property type="match status" value="1"/>
</dbReference>
<dbReference type="NCBIfam" id="TIGR00350">
    <property type="entry name" value="lytR_cpsA_psr"/>
    <property type="match status" value="1"/>
</dbReference>
<organism evidence="4 5">
    <name type="scientific">Candidatus Auribacter fodinae</name>
    <dbReference type="NCBI Taxonomy" id="2093366"/>
    <lineage>
        <taxon>Bacteria</taxon>
        <taxon>Pseudomonadati</taxon>
        <taxon>Candidatus Auribacterota</taxon>
        <taxon>Candidatus Auribacteria</taxon>
        <taxon>Candidatus Auribacterales</taxon>
        <taxon>Candidatus Auribacteraceae</taxon>
        <taxon>Candidatus Auribacter</taxon>
    </lineage>
</organism>
<feature type="chain" id="PRO_5017178700" evidence="2">
    <location>
        <begin position="23"/>
        <end position="315"/>
    </location>
</feature>
<evidence type="ECO:0000256" key="2">
    <source>
        <dbReference type="SAM" id="SignalP"/>
    </source>
</evidence>
<dbReference type="EMBL" id="QZJZ01000014">
    <property type="protein sequence ID" value="RJP61310.1"/>
    <property type="molecule type" value="Genomic_DNA"/>
</dbReference>